<dbReference type="Proteomes" id="UP001153331">
    <property type="component" value="Unassembled WGS sequence"/>
</dbReference>
<evidence type="ECO:0000313" key="1">
    <source>
        <dbReference type="EMBL" id="KAJ8108525.1"/>
    </source>
</evidence>
<protein>
    <submittedName>
        <fullName evidence="1">Uncharacterized protein</fullName>
    </submittedName>
</protein>
<proteinExistence type="predicted"/>
<accession>A0ACC2I044</accession>
<name>A0ACC2I044_9PLEO</name>
<organism evidence="1 2">
    <name type="scientific">Boeremia exigua</name>
    <dbReference type="NCBI Taxonomy" id="749465"/>
    <lineage>
        <taxon>Eukaryota</taxon>
        <taxon>Fungi</taxon>
        <taxon>Dikarya</taxon>
        <taxon>Ascomycota</taxon>
        <taxon>Pezizomycotina</taxon>
        <taxon>Dothideomycetes</taxon>
        <taxon>Pleosporomycetidae</taxon>
        <taxon>Pleosporales</taxon>
        <taxon>Pleosporineae</taxon>
        <taxon>Didymellaceae</taxon>
        <taxon>Boeremia</taxon>
    </lineage>
</organism>
<reference evidence="1" key="1">
    <citation type="submission" date="2022-11" db="EMBL/GenBank/DDBJ databases">
        <title>Genome Sequence of Boeremia exigua.</title>
        <authorList>
            <person name="Buettner E."/>
        </authorList>
    </citation>
    <scope>NUCLEOTIDE SEQUENCE</scope>
    <source>
        <strain evidence="1">CU02</strain>
    </source>
</reference>
<sequence length="305" mass="32297">MRACWSEDPAAAWCWSDKCRSAGDAVAEVEGRPALRQWRRSRSASVDWSGVKGRVASFGVAGLAVHAAEPGLPVIGCAGVTHINLGNVTGTQVSAHLLQQLHDGTVGRWLGRVTIDVSRTALVLPSPSPVVPIAVVVKEAIIHHAVVEAIIPTNHRRTTAIRASEPVIVSVAVDRYHCATRRNQRHTRTHTHTHAHAHTQPSTPVVRRQPHITPGARNSMASANMATNQLVAAPGPLHHFNRLAISKAAIALRTGVGRCYQRLIRLAAGAAKEVREEAAGLRHGEPGVSAGGGVVEGAAAHSVDT</sequence>
<evidence type="ECO:0000313" key="2">
    <source>
        <dbReference type="Proteomes" id="UP001153331"/>
    </source>
</evidence>
<keyword evidence="2" id="KW-1185">Reference proteome</keyword>
<gene>
    <name evidence="1" type="ORF">OPT61_g8109</name>
</gene>
<comment type="caution">
    <text evidence="1">The sequence shown here is derived from an EMBL/GenBank/DDBJ whole genome shotgun (WGS) entry which is preliminary data.</text>
</comment>
<dbReference type="EMBL" id="JAPHNI010000736">
    <property type="protein sequence ID" value="KAJ8108525.1"/>
    <property type="molecule type" value="Genomic_DNA"/>
</dbReference>